<keyword evidence="3" id="KW-1185">Reference proteome</keyword>
<proteinExistence type="predicted"/>
<accession>A0ABX1CF14</accession>
<dbReference type="CDD" id="cd00093">
    <property type="entry name" value="HTH_XRE"/>
    <property type="match status" value="1"/>
</dbReference>
<dbReference type="EMBL" id="JAAVJC010000362">
    <property type="protein sequence ID" value="NJQ17646.1"/>
    <property type="molecule type" value="Genomic_DNA"/>
</dbReference>
<organism evidence="2 3">
    <name type="scientific">Streptomyces bohaiensis</name>
    <dbReference type="NCBI Taxonomy" id="1431344"/>
    <lineage>
        <taxon>Bacteria</taxon>
        <taxon>Bacillati</taxon>
        <taxon>Actinomycetota</taxon>
        <taxon>Actinomycetes</taxon>
        <taxon>Kitasatosporales</taxon>
        <taxon>Streptomycetaceae</taxon>
        <taxon>Streptomyces</taxon>
    </lineage>
</organism>
<protein>
    <recommendedName>
        <fullName evidence="4">XRE family transcriptional regulator</fullName>
    </recommendedName>
</protein>
<reference evidence="2 3" key="1">
    <citation type="submission" date="2020-03" db="EMBL/GenBank/DDBJ databases">
        <title>Draft genome of Streptomyces sp. ventii, isolated from the Axial Seamount in the Pacific Ocean, and resequencing of the two type strains Streptomyces lonarensis strain NCL 716 and Streptomyces bohaiensis strain 11A07.</title>
        <authorList>
            <person name="Loughran R.M."/>
            <person name="Pfannmuller K.M."/>
            <person name="Wasson B.J."/>
            <person name="Deadmond M.C."/>
            <person name="Paddock B.E."/>
            <person name="Koyack M.J."/>
            <person name="Gallegos D.A."/>
            <person name="Mitchell E.A."/>
            <person name="Ushijima B."/>
            <person name="Saw J.H."/>
            <person name="Mcphail K.L."/>
            <person name="Videau P."/>
        </authorList>
    </citation>
    <scope>NUCLEOTIDE SEQUENCE [LARGE SCALE GENOMIC DNA]</scope>
    <source>
        <strain evidence="2 3">11A07</strain>
    </source>
</reference>
<sequence length="104" mass="11206">MTTRRHPNERLRALLREADWTQEALARAVNALGAEIGCPLRYDRTAVAHWLSGTQPRTPAPQLAAEALSRRIGRPVSPQAAGFTAPAPEAPSPDPAVGFADLCR</sequence>
<evidence type="ECO:0000313" key="3">
    <source>
        <dbReference type="Proteomes" id="UP000727056"/>
    </source>
</evidence>
<feature type="non-terminal residue" evidence="2">
    <location>
        <position position="104"/>
    </location>
</feature>
<dbReference type="Proteomes" id="UP000727056">
    <property type="component" value="Unassembled WGS sequence"/>
</dbReference>
<dbReference type="InterPro" id="IPR001387">
    <property type="entry name" value="Cro/C1-type_HTH"/>
</dbReference>
<comment type="caution">
    <text evidence="2">The sequence shown here is derived from an EMBL/GenBank/DDBJ whole genome shotgun (WGS) entry which is preliminary data.</text>
</comment>
<gene>
    <name evidence="2" type="ORF">HCN52_22585</name>
</gene>
<evidence type="ECO:0000313" key="2">
    <source>
        <dbReference type="EMBL" id="NJQ17646.1"/>
    </source>
</evidence>
<evidence type="ECO:0008006" key="4">
    <source>
        <dbReference type="Google" id="ProtNLM"/>
    </source>
</evidence>
<name>A0ABX1CF14_9ACTN</name>
<evidence type="ECO:0000256" key="1">
    <source>
        <dbReference type="SAM" id="MobiDB-lite"/>
    </source>
</evidence>
<feature type="region of interest" description="Disordered" evidence="1">
    <location>
        <begin position="77"/>
        <end position="104"/>
    </location>
</feature>